<dbReference type="Pfam" id="PF00614">
    <property type="entry name" value="PLDc"/>
    <property type="match status" value="1"/>
</dbReference>
<evidence type="ECO:0000259" key="1">
    <source>
        <dbReference type="PROSITE" id="PS50035"/>
    </source>
</evidence>
<dbReference type="InterPro" id="IPR001736">
    <property type="entry name" value="PLipase_D/transphosphatidylase"/>
</dbReference>
<dbReference type="GO" id="GO:0003824">
    <property type="term" value="F:catalytic activity"/>
    <property type="evidence" value="ECO:0007669"/>
    <property type="project" value="InterPro"/>
</dbReference>
<dbReference type="HOGENOM" id="CLU_2663243_0_0_9"/>
<proteinExistence type="predicted"/>
<reference evidence="3" key="1">
    <citation type="submission" date="2012-12" db="EMBL/GenBank/DDBJ databases">
        <title>The genome sequence of Bacillus cereus VD146.</title>
        <authorList>
            <consortium name="The Broad Institute Genome Sequencing Platform"/>
            <consortium name="The Broad Institute Genome Sequencing Center for Infectious Disease"/>
            <person name="Feldgarden M."/>
            <person name="Van der Auwera G.A."/>
            <person name="Mahillon J."/>
            <person name="Duprez V."/>
            <person name="Timmery S."/>
            <person name="Mattelet C."/>
            <person name="Dierick K."/>
            <person name="Sun M."/>
            <person name="Yu Z."/>
            <person name="Zhu L."/>
            <person name="Hu X."/>
            <person name="Shank E.B."/>
            <person name="Swiecicka I."/>
            <person name="Hansen B.M."/>
            <person name="Andrup L."/>
            <person name="Walker B."/>
            <person name="Young S.K."/>
            <person name="Zeng Q."/>
            <person name="Gargeya S."/>
            <person name="Fitzgerald M."/>
            <person name="Haas B."/>
            <person name="Abouelleil A."/>
            <person name="Alvarado L."/>
            <person name="Arachchi H.M."/>
            <person name="Berlin A.M."/>
            <person name="Chapman S.B."/>
            <person name="Dewar J."/>
            <person name="Goldberg J."/>
            <person name="Griggs A."/>
            <person name="Gujja S."/>
            <person name="Hansen M."/>
            <person name="Howarth C."/>
            <person name="Imamovic A."/>
            <person name="Larimer J."/>
            <person name="McCowan C."/>
            <person name="Murphy C."/>
            <person name="Neiman D."/>
            <person name="Pearson M."/>
            <person name="Priest M."/>
            <person name="Roberts A."/>
            <person name="Saif S."/>
            <person name="Shea T."/>
            <person name="Sisk P."/>
            <person name="Sykes S."/>
            <person name="Wortman J."/>
            <person name="Nusbaum C."/>
            <person name="Birren B."/>
        </authorList>
    </citation>
    <scope>NUCLEOTIDE SEQUENCE [LARGE SCALE GENOMIC DNA]</scope>
    <source>
        <strain evidence="3">VD146</strain>
    </source>
</reference>
<dbReference type="GO" id="GO:0006793">
    <property type="term" value="P:phosphorus metabolic process"/>
    <property type="evidence" value="ECO:0007669"/>
    <property type="project" value="UniProtKB-ARBA"/>
</dbReference>
<dbReference type="Gene3D" id="3.30.870.10">
    <property type="entry name" value="Endonuclease Chain A"/>
    <property type="match status" value="1"/>
</dbReference>
<comment type="caution">
    <text evidence="2">The sequence shown here is derived from an EMBL/GenBank/DDBJ whole genome shotgun (WGS) entry which is preliminary data.</text>
</comment>
<accession>R8MVZ1</accession>
<evidence type="ECO:0000313" key="3">
    <source>
        <dbReference type="Proteomes" id="UP000014020"/>
    </source>
</evidence>
<gene>
    <name evidence="2" type="ORF">IK1_02401</name>
</gene>
<dbReference type="AlphaFoldDB" id="R8MVZ1"/>
<dbReference type="EMBL" id="AHFE01000045">
    <property type="protein sequence ID" value="EOP38272.1"/>
    <property type="molecule type" value="Genomic_DNA"/>
</dbReference>
<sequence>MAKKGVHFTYYNKPDFPYLFSSLDHRNHRRISVIDGKIGYIGGFNIGKKYFLGGRKKLVIGEISIFKYEEKEFKI</sequence>
<protein>
    <recommendedName>
        <fullName evidence="1">PLD phosphodiesterase domain-containing protein</fullName>
    </recommendedName>
</protein>
<evidence type="ECO:0000313" key="2">
    <source>
        <dbReference type="EMBL" id="EOP38272.1"/>
    </source>
</evidence>
<feature type="domain" description="PLD phosphodiesterase" evidence="1">
    <location>
        <begin position="23"/>
        <end position="50"/>
    </location>
</feature>
<dbReference type="Proteomes" id="UP000014020">
    <property type="component" value="Unassembled WGS sequence"/>
</dbReference>
<name>R8MVZ1_BACCX</name>
<dbReference type="PROSITE" id="PS50035">
    <property type="entry name" value="PLD"/>
    <property type="match status" value="1"/>
</dbReference>
<dbReference type="SUPFAM" id="SSF56024">
    <property type="entry name" value="Phospholipase D/nuclease"/>
    <property type="match status" value="1"/>
</dbReference>
<dbReference type="PATRIC" id="fig|1053236.3.peg.3838"/>
<organism evidence="2 3">
    <name type="scientific">Bacillus cereus (strain VD146)</name>
    <dbReference type="NCBI Taxonomy" id="1053236"/>
    <lineage>
        <taxon>Bacteria</taxon>
        <taxon>Bacillati</taxon>
        <taxon>Bacillota</taxon>
        <taxon>Bacilli</taxon>
        <taxon>Bacillales</taxon>
        <taxon>Bacillaceae</taxon>
        <taxon>Bacillus</taxon>
        <taxon>Bacillus cereus group</taxon>
    </lineage>
</organism>